<reference evidence="2 3" key="1">
    <citation type="submission" date="2014-04" db="EMBL/GenBank/DDBJ databases">
        <authorList>
            <consortium name="DOE Joint Genome Institute"/>
            <person name="Kuo A."/>
            <person name="Kohler A."/>
            <person name="Costa M.D."/>
            <person name="Nagy L.G."/>
            <person name="Floudas D."/>
            <person name="Copeland A."/>
            <person name="Barry K.W."/>
            <person name="Cichocki N."/>
            <person name="Veneault-Fourrey C."/>
            <person name="LaButti K."/>
            <person name="Lindquist E.A."/>
            <person name="Lipzen A."/>
            <person name="Lundell T."/>
            <person name="Morin E."/>
            <person name="Murat C."/>
            <person name="Sun H."/>
            <person name="Tunlid A."/>
            <person name="Henrissat B."/>
            <person name="Grigoriev I.V."/>
            <person name="Hibbett D.S."/>
            <person name="Martin F."/>
            <person name="Nordberg H.P."/>
            <person name="Cantor M.N."/>
            <person name="Hua S.X."/>
        </authorList>
    </citation>
    <scope>NUCLEOTIDE SEQUENCE [LARGE SCALE GENOMIC DNA]</scope>
    <source>
        <strain evidence="2 3">441</strain>
    </source>
</reference>
<dbReference type="EMBL" id="KN833986">
    <property type="protein sequence ID" value="KIK13582.1"/>
    <property type="molecule type" value="Genomic_DNA"/>
</dbReference>
<feature type="compositionally biased region" description="Basic and acidic residues" evidence="1">
    <location>
        <begin position="54"/>
        <end position="65"/>
    </location>
</feature>
<reference evidence="3" key="2">
    <citation type="submission" date="2015-01" db="EMBL/GenBank/DDBJ databases">
        <title>Evolutionary Origins and Diversification of the Mycorrhizal Mutualists.</title>
        <authorList>
            <consortium name="DOE Joint Genome Institute"/>
            <consortium name="Mycorrhizal Genomics Consortium"/>
            <person name="Kohler A."/>
            <person name="Kuo A."/>
            <person name="Nagy L.G."/>
            <person name="Floudas D."/>
            <person name="Copeland A."/>
            <person name="Barry K.W."/>
            <person name="Cichocki N."/>
            <person name="Veneault-Fourrey C."/>
            <person name="LaButti K."/>
            <person name="Lindquist E.A."/>
            <person name="Lipzen A."/>
            <person name="Lundell T."/>
            <person name="Morin E."/>
            <person name="Murat C."/>
            <person name="Riley R."/>
            <person name="Ohm R."/>
            <person name="Sun H."/>
            <person name="Tunlid A."/>
            <person name="Henrissat B."/>
            <person name="Grigoriev I.V."/>
            <person name="Hibbett D.S."/>
            <person name="Martin F."/>
        </authorList>
    </citation>
    <scope>NUCLEOTIDE SEQUENCE [LARGE SCALE GENOMIC DNA]</scope>
    <source>
        <strain evidence="3">441</strain>
    </source>
</reference>
<dbReference type="AlphaFoldDB" id="A0A0C9YTH5"/>
<dbReference type="HOGENOM" id="CLU_2850580_0_0_1"/>
<proteinExistence type="predicted"/>
<keyword evidence="3" id="KW-1185">Reference proteome</keyword>
<dbReference type="Proteomes" id="UP000054018">
    <property type="component" value="Unassembled WGS sequence"/>
</dbReference>
<organism evidence="2 3">
    <name type="scientific">Pisolithus microcarpus 441</name>
    <dbReference type="NCBI Taxonomy" id="765257"/>
    <lineage>
        <taxon>Eukaryota</taxon>
        <taxon>Fungi</taxon>
        <taxon>Dikarya</taxon>
        <taxon>Basidiomycota</taxon>
        <taxon>Agaricomycotina</taxon>
        <taxon>Agaricomycetes</taxon>
        <taxon>Agaricomycetidae</taxon>
        <taxon>Boletales</taxon>
        <taxon>Sclerodermatineae</taxon>
        <taxon>Pisolithaceae</taxon>
        <taxon>Pisolithus</taxon>
    </lineage>
</organism>
<accession>A0A0C9YTH5</accession>
<evidence type="ECO:0000256" key="1">
    <source>
        <dbReference type="SAM" id="MobiDB-lite"/>
    </source>
</evidence>
<sequence>MLLATQKSEGCIFPRLASLSAIVTVLDLSEMSLIPQVATEKWGVNRQGSRGPHLRIDPEKGGIRT</sequence>
<protein>
    <submittedName>
        <fullName evidence="2">Uncharacterized protein</fullName>
    </submittedName>
</protein>
<feature type="region of interest" description="Disordered" evidence="1">
    <location>
        <begin position="45"/>
        <end position="65"/>
    </location>
</feature>
<name>A0A0C9YTH5_9AGAM</name>
<gene>
    <name evidence="2" type="ORF">PISMIDRAFT_688546</name>
</gene>
<evidence type="ECO:0000313" key="2">
    <source>
        <dbReference type="EMBL" id="KIK13582.1"/>
    </source>
</evidence>
<evidence type="ECO:0000313" key="3">
    <source>
        <dbReference type="Proteomes" id="UP000054018"/>
    </source>
</evidence>